<dbReference type="SUPFAM" id="SSF47090">
    <property type="entry name" value="PGBD-like"/>
    <property type="match status" value="1"/>
</dbReference>
<dbReference type="CDD" id="cd07560">
    <property type="entry name" value="Peptidase_S41_CPP"/>
    <property type="match status" value="1"/>
</dbReference>
<dbReference type="OrthoDB" id="9812068at2"/>
<evidence type="ECO:0000256" key="1">
    <source>
        <dbReference type="ARBA" id="ARBA00009179"/>
    </source>
</evidence>
<reference evidence="8" key="1">
    <citation type="submission" date="2016-10" db="EMBL/GenBank/DDBJ databases">
        <authorList>
            <person name="Varghese N."/>
            <person name="Submissions S."/>
        </authorList>
    </citation>
    <scope>NUCLEOTIDE SEQUENCE [LARGE SCALE GENOMIC DNA]</scope>
    <source>
        <strain evidence="8">CGMCC 1.6199</strain>
    </source>
</reference>
<dbReference type="GO" id="GO:0007165">
    <property type="term" value="P:signal transduction"/>
    <property type="evidence" value="ECO:0007669"/>
    <property type="project" value="TreeGrafter"/>
</dbReference>
<evidence type="ECO:0000256" key="2">
    <source>
        <dbReference type="ARBA" id="ARBA00022670"/>
    </source>
</evidence>
<sequence>MNLKKSYIAAIMVAALLLGGVGAYFGVQLAQSQDSTAQQGGNGGTFADLSEEEQQELIGSSQGNEKLAKVNKAFNLIKDSYLEDVEDSKLIEGAIQGMMDSLEDPYSVYMDQETVEEFNHSIESSFEGIGAEVSMVEGKVTVIAPIKDSPAEEAGLKPNDQILKVDGESVEGLDLYDAVSKIRGEQGSKVTLEINRPGVSDPLNIELTRDDIPLETVYSDTKEVNGKTAGIIEITSFSEGTAKRFDEELAKLEDKGIDGLVIDVRGNPGGLFTAVEDILKNFIPKDTPYVQIEDRNGEKSRYFSEIDEKKGYPINVLIDEGSASASEILAGAMKEAGDAELVGTTSFGKGTVQQAIPMGDGSTIKMTLFKWLTPEGNWIHEKGIDPTIEVKQPDYFYTNPLQVEEPLQLNQNNDQVKNAQIMLNGLGYEPGNKDGLYDQKTANAVKSFQSDNNLDSDGKIDEQTANKLQADIVEKIREGNNDKQKEKALEVLFQ</sequence>
<dbReference type="InterPro" id="IPR002477">
    <property type="entry name" value="Peptidoglycan-bd-like"/>
</dbReference>
<dbReference type="Pfam" id="PF03572">
    <property type="entry name" value="Peptidase_S41"/>
    <property type="match status" value="1"/>
</dbReference>
<dbReference type="Pfam" id="PF17820">
    <property type="entry name" value="PDZ_6"/>
    <property type="match status" value="1"/>
</dbReference>
<dbReference type="PANTHER" id="PTHR32060:SF29">
    <property type="entry name" value="CARBOXY-TERMINAL PROCESSING PROTEASE CTPB"/>
    <property type="match status" value="1"/>
</dbReference>
<evidence type="ECO:0000313" key="8">
    <source>
        <dbReference type="Proteomes" id="UP000182347"/>
    </source>
</evidence>
<dbReference type="SUPFAM" id="SSF50156">
    <property type="entry name" value="PDZ domain-like"/>
    <property type="match status" value="1"/>
</dbReference>
<dbReference type="InterPro" id="IPR041489">
    <property type="entry name" value="PDZ_6"/>
</dbReference>
<evidence type="ECO:0000259" key="6">
    <source>
        <dbReference type="PROSITE" id="PS50106"/>
    </source>
</evidence>
<dbReference type="InterPro" id="IPR055210">
    <property type="entry name" value="CtpA/B_N"/>
</dbReference>
<dbReference type="InterPro" id="IPR029045">
    <property type="entry name" value="ClpP/crotonase-like_dom_sf"/>
</dbReference>
<gene>
    <name evidence="7" type="ORF">SAMN05216244_1899</name>
</gene>
<dbReference type="FunFam" id="2.30.42.10:FF:000063">
    <property type="entry name" value="Peptidase, S41 family"/>
    <property type="match status" value="1"/>
</dbReference>
<evidence type="ECO:0000256" key="5">
    <source>
        <dbReference type="RuleBase" id="RU004404"/>
    </source>
</evidence>
<dbReference type="GO" id="GO:0004175">
    <property type="term" value="F:endopeptidase activity"/>
    <property type="evidence" value="ECO:0007669"/>
    <property type="project" value="TreeGrafter"/>
</dbReference>
<dbReference type="Gene3D" id="1.10.101.10">
    <property type="entry name" value="PGBD-like superfamily/PGBD"/>
    <property type="match status" value="1"/>
</dbReference>
<dbReference type="SMART" id="SM00228">
    <property type="entry name" value="PDZ"/>
    <property type="match status" value="1"/>
</dbReference>
<dbReference type="EMBL" id="FNHF01000002">
    <property type="protein sequence ID" value="SDM20177.1"/>
    <property type="molecule type" value="Genomic_DNA"/>
</dbReference>
<dbReference type="InterPro" id="IPR001478">
    <property type="entry name" value="PDZ"/>
</dbReference>
<dbReference type="SMART" id="SM00245">
    <property type="entry name" value="TSPc"/>
    <property type="match status" value="1"/>
</dbReference>
<keyword evidence="3 5" id="KW-0378">Hydrolase</keyword>
<dbReference type="InterPro" id="IPR005151">
    <property type="entry name" value="Tail-specific_protease"/>
</dbReference>
<dbReference type="RefSeq" id="WP_074598581.1">
    <property type="nucleotide sequence ID" value="NZ_FNHF01000002.1"/>
</dbReference>
<dbReference type="CDD" id="cd06782">
    <property type="entry name" value="cpPDZ_CPP-like"/>
    <property type="match status" value="1"/>
</dbReference>
<dbReference type="Pfam" id="PF01471">
    <property type="entry name" value="PG_binding_1"/>
    <property type="match status" value="1"/>
</dbReference>
<dbReference type="SUPFAM" id="SSF52096">
    <property type="entry name" value="ClpP/crotonase"/>
    <property type="match status" value="1"/>
</dbReference>
<dbReference type="PROSITE" id="PS50106">
    <property type="entry name" value="PDZ"/>
    <property type="match status" value="1"/>
</dbReference>
<feature type="domain" description="PDZ" evidence="6">
    <location>
        <begin position="119"/>
        <end position="183"/>
    </location>
</feature>
<dbReference type="PANTHER" id="PTHR32060">
    <property type="entry name" value="TAIL-SPECIFIC PROTEASE"/>
    <property type="match status" value="1"/>
</dbReference>
<dbReference type="InterPro" id="IPR036365">
    <property type="entry name" value="PGBD-like_sf"/>
</dbReference>
<dbReference type="InterPro" id="IPR036366">
    <property type="entry name" value="PGBDSf"/>
</dbReference>
<evidence type="ECO:0000256" key="3">
    <source>
        <dbReference type="ARBA" id="ARBA00022801"/>
    </source>
</evidence>
<accession>A0A1G9RBD4</accession>
<dbReference type="GO" id="GO:0006508">
    <property type="term" value="P:proteolysis"/>
    <property type="evidence" value="ECO:0007669"/>
    <property type="project" value="UniProtKB-KW"/>
</dbReference>
<dbReference type="STRING" id="482461.SAMN05216244_1899"/>
<dbReference type="Pfam" id="PF22694">
    <property type="entry name" value="CtpB_N-like"/>
    <property type="match status" value="1"/>
</dbReference>
<dbReference type="GO" id="GO:0030288">
    <property type="term" value="C:outer membrane-bounded periplasmic space"/>
    <property type="evidence" value="ECO:0007669"/>
    <property type="project" value="TreeGrafter"/>
</dbReference>
<name>A0A1G9RBD4_9BACI</name>
<proteinExistence type="inferred from homology"/>
<organism evidence="7 8">
    <name type="scientific">Sediminibacillus halophilus</name>
    <dbReference type="NCBI Taxonomy" id="482461"/>
    <lineage>
        <taxon>Bacteria</taxon>
        <taxon>Bacillati</taxon>
        <taxon>Bacillota</taxon>
        <taxon>Bacilli</taxon>
        <taxon>Bacillales</taxon>
        <taxon>Bacillaceae</taxon>
        <taxon>Sediminibacillus</taxon>
    </lineage>
</organism>
<dbReference type="GO" id="GO:0008236">
    <property type="term" value="F:serine-type peptidase activity"/>
    <property type="evidence" value="ECO:0007669"/>
    <property type="project" value="UniProtKB-KW"/>
</dbReference>
<dbReference type="InterPro" id="IPR004447">
    <property type="entry name" value="Peptidase_S41A"/>
</dbReference>
<comment type="similarity">
    <text evidence="1 5">Belongs to the peptidase S41A family.</text>
</comment>
<dbReference type="Gene3D" id="2.30.42.10">
    <property type="match status" value="1"/>
</dbReference>
<dbReference type="InterPro" id="IPR036034">
    <property type="entry name" value="PDZ_sf"/>
</dbReference>
<dbReference type="Proteomes" id="UP000182347">
    <property type="component" value="Unassembled WGS sequence"/>
</dbReference>
<dbReference type="Gene3D" id="3.90.226.10">
    <property type="entry name" value="2-enoyl-CoA Hydratase, Chain A, domain 1"/>
    <property type="match status" value="1"/>
</dbReference>
<evidence type="ECO:0000313" key="7">
    <source>
        <dbReference type="EMBL" id="SDM20177.1"/>
    </source>
</evidence>
<keyword evidence="2 5" id="KW-0645">Protease</keyword>
<dbReference type="NCBIfam" id="TIGR00225">
    <property type="entry name" value="prc"/>
    <property type="match status" value="1"/>
</dbReference>
<dbReference type="Gene3D" id="3.30.750.44">
    <property type="match status" value="1"/>
</dbReference>
<evidence type="ECO:0000256" key="4">
    <source>
        <dbReference type="ARBA" id="ARBA00022825"/>
    </source>
</evidence>
<protein>
    <submittedName>
        <fullName evidence="7">Carboxyl-terminal processing protease</fullName>
    </submittedName>
</protein>
<dbReference type="AlphaFoldDB" id="A0A1G9RBD4"/>
<keyword evidence="8" id="KW-1185">Reference proteome</keyword>
<keyword evidence="4 5" id="KW-0720">Serine protease</keyword>